<protein>
    <recommendedName>
        <fullName evidence="5">Polysaccharide chain length determinant N-terminal domain-containing protein</fullName>
    </recommendedName>
</protein>
<evidence type="ECO:0000313" key="3">
    <source>
        <dbReference type="EMBL" id="QUF06610.1"/>
    </source>
</evidence>
<feature type="compositionally biased region" description="Basic and acidic residues" evidence="1">
    <location>
        <begin position="312"/>
        <end position="325"/>
    </location>
</feature>
<dbReference type="EMBL" id="CP073249">
    <property type="protein sequence ID" value="QUF06610.1"/>
    <property type="molecule type" value="Genomic_DNA"/>
</dbReference>
<keyword evidence="2" id="KW-0812">Transmembrane</keyword>
<evidence type="ECO:0000313" key="4">
    <source>
        <dbReference type="Proteomes" id="UP000677152"/>
    </source>
</evidence>
<dbReference type="Proteomes" id="UP000677152">
    <property type="component" value="Chromosome"/>
</dbReference>
<evidence type="ECO:0008006" key="5">
    <source>
        <dbReference type="Google" id="ProtNLM"/>
    </source>
</evidence>
<keyword evidence="2" id="KW-1133">Transmembrane helix</keyword>
<feature type="compositionally biased region" description="Basic and acidic residues" evidence="1">
    <location>
        <begin position="268"/>
        <end position="279"/>
    </location>
</feature>
<reference evidence="3" key="1">
    <citation type="submission" date="2021-04" db="EMBL/GenBank/DDBJ databases">
        <title>Genomic sequence of Actinosynnema pretiosum subsp. pretiosum ATCC 31280 (C-14919).</title>
        <authorList>
            <person name="Bai L."/>
            <person name="Wang X."/>
            <person name="Xiao Y."/>
        </authorList>
    </citation>
    <scope>NUCLEOTIDE SEQUENCE</scope>
    <source>
        <strain evidence="3">ATCC 31280</strain>
    </source>
</reference>
<proteinExistence type="predicted"/>
<feature type="compositionally biased region" description="Polar residues" evidence="1">
    <location>
        <begin position="352"/>
        <end position="370"/>
    </location>
</feature>
<feature type="region of interest" description="Disordered" evidence="1">
    <location>
        <begin position="211"/>
        <end position="382"/>
    </location>
</feature>
<gene>
    <name evidence="3" type="ORF">KCV87_11465</name>
</gene>
<keyword evidence="2" id="KW-0472">Membrane</keyword>
<evidence type="ECO:0000256" key="1">
    <source>
        <dbReference type="SAM" id="MobiDB-lite"/>
    </source>
</evidence>
<name>A0AA45LC63_9PSEU</name>
<accession>A0AA45LC63</accession>
<evidence type="ECO:0000256" key="2">
    <source>
        <dbReference type="SAM" id="Phobius"/>
    </source>
</evidence>
<sequence length="382" mass="40689">MDFWGALRVLRRRWYIAVPSAVVAVAIAAAVFLSIPTRYQSSGVMVLTTPAAGGTFSEKVSPQDAVRINPLLAFDGSLATTSQILAQILTDPKTRESLGVTASSKENFTATGGGQNGPFLFVTGDGDTPETAEAMVSTVLGFASTQLEEQQRQLNAPTSTFITSQVIVTPTKAEAQIGGKVRYAGAALIVMMLLTTAATFGAESVLNHRQRRRDAASAAGGNPTEGDDGERDLDRDLDRDPDRDPEADGAEEPGGAGARHGGARHGGGRPEGRRERDDQAQQGLSTRGGRLPKRAERERAQGYDDAAWPQDEPEHGHEDQEDRGPQRPGGIPGPQLAPRPGRAPSDDLTVKVQPTTASERTLRISATHNPVHQGWPGPEENR</sequence>
<feature type="transmembrane region" description="Helical" evidence="2">
    <location>
        <begin position="181"/>
        <end position="202"/>
    </location>
</feature>
<feature type="compositionally biased region" description="Basic and acidic residues" evidence="1">
    <location>
        <begin position="293"/>
        <end position="302"/>
    </location>
</feature>
<feature type="transmembrane region" description="Helical" evidence="2">
    <location>
        <begin position="14"/>
        <end position="35"/>
    </location>
</feature>
<organism evidence="3 4">
    <name type="scientific">Actinosynnema pretiosum subsp. pretiosum</name>
    <dbReference type="NCBI Taxonomy" id="103721"/>
    <lineage>
        <taxon>Bacteria</taxon>
        <taxon>Bacillati</taxon>
        <taxon>Actinomycetota</taxon>
        <taxon>Actinomycetes</taxon>
        <taxon>Pseudonocardiales</taxon>
        <taxon>Pseudonocardiaceae</taxon>
        <taxon>Actinosynnema</taxon>
    </lineage>
</organism>
<dbReference type="AlphaFoldDB" id="A0AA45LC63"/>
<feature type="compositionally biased region" description="Basic and acidic residues" evidence="1">
    <location>
        <begin position="232"/>
        <end position="246"/>
    </location>
</feature>